<dbReference type="AlphaFoldDB" id="A0A067TGT0"/>
<proteinExistence type="predicted"/>
<reference evidence="3" key="1">
    <citation type="journal article" date="2014" name="Proc. Natl. Acad. Sci. U.S.A.">
        <title>Extensive sampling of basidiomycete genomes demonstrates inadequacy of the white-rot/brown-rot paradigm for wood decay fungi.</title>
        <authorList>
            <person name="Riley R."/>
            <person name="Salamov A.A."/>
            <person name="Brown D.W."/>
            <person name="Nagy L.G."/>
            <person name="Floudas D."/>
            <person name="Held B.W."/>
            <person name="Levasseur A."/>
            <person name="Lombard V."/>
            <person name="Morin E."/>
            <person name="Otillar R."/>
            <person name="Lindquist E.A."/>
            <person name="Sun H."/>
            <person name="LaButti K.M."/>
            <person name="Schmutz J."/>
            <person name="Jabbour D."/>
            <person name="Luo H."/>
            <person name="Baker S.E."/>
            <person name="Pisabarro A.G."/>
            <person name="Walton J.D."/>
            <person name="Blanchette R.A."/>
            <person name="Henrissat B."/>
            <person name="Martin F."/>
            <person name="Cullen D."/>
            <person name="Hibbett D.S."/>
            <person name="Grigoriev I.V."/>
        </authorList>
    </citation>
    <scope>NUCLEOTIDE SEQUENCE [LARGE SCALE GENOMIC DNA]</scope>
    <source>
        <strain evidence="3">CBS 339.88</strain>
    </source>
</reference>
<dbReference type="Pfam" id="PF17667">
    <property type="entry name" value="Pkinase_fungal"/>
    <property type="match status" value="1"/>
</dbReference>
<sequence>MRDHQAYLRYLEAASAPGPLARTTSVHKVVRDESHRTRFLAVEGDDVVKKEEHSRSSTRKRHVLHLNDKERSLTNFRTTKEMLGAMLDAMVGHRYLHEDVGKLHGDISPGTIFMNEHGRGRLVDWEHSKYGEEMTRMIKRLQDSIAASRLGARDRLS</sequence>
<dbReference type="EMBL" id="KL142369">
    <property type="protein sequence ID" value="KDR82410.1"/>
    <property type="molecule type" value="Genomic_DNA"/>
</dbReference>
<dbReference type="InterPro" id="IPR011009">
    <property type="entry name" value="Kinase-like_dom_sf"/>
</dbReference>
<dbReference type="HOGENOM" id="CLU_1678013_0_0_1"/>
<organism evidence="2 3">
    <name type="scientific">Galerina marginata (strain CBS 339.88)</name>
    <dbReference type="NCBI Taxonomy" id="685588"/>
    <lineage>
        <taxon>Eukaryota</taxon>
        <taxon>Fungi</taxon>
        <taxon>Dikarya</taxon>
        <taxon>Basidiomycota</taxon>
        <taxon>Agaricomycotina</taxon>
        <taxon>Agaricomycetes</taxon>
        <taxon>Agaricomycetidae</taxon>
        <taxon>Agaricales</taxon>
        <taxon>Agaricineae</taxon>
        <taxon>Strophariaceae</taxon>
        <taxon>Galerina</taxon>
    </lineage>
</organism>
<dbReference type="GO" id="GO:0004672">
    <property type="term" value="F:protein kinase activity"/>
    <property type="evidence" value="ECO:0007669"/>
    <property type="project" value="InterPro"/>
</dbReference>
<protein>
    <recommendedName>
        <fullName evidence="1">Protein kinase domain-containing protein</fullName>
    </recommendedName>
</protein>
<dbReference type="GO" id="GO:0005524">
    <property type="term" value="F:ATP binding"/>
    <property type="evidence" value="ECO:0007669"/>
    <property type="project" value="InterPro"/>
</dbReference>
<gene>
    <name evidence="2" type="ORF">GALMADRAFT_220409</name>
</gene>
<evidence type="ECO:0000313" key="2">
    <source>
        <dbReference type="EMBL" id="KDR82410.1"/>
    </source>
</evidence>
<keyword evidence="3" id="KW-1185">Reference proteome</keyword>
<dbReference type="InterPro" id="IPR040976">
    <property type="entry name" value="Pkinase_fungal"/>
</dbReference>
<name>A0A067TGT0_GALM3</name>
<feature type="domain" description="Protein kinase" evidence="1">
    <location>
        <begin position="1"/>
        <end position="157"/>
    </location>
</feature>
<accession>A0A067TGT0</accession>
<dbReference type="OrthoDB" id="2739948at2759"/>
<dbReference type="SUPFAM" id="SSF56112">
    <property type="entry name" value="Protein kinase-like (PK-like)"/>
    <property type="match status" value="1"/>
</dbReference>
<dbReference type="Proteomes" id="UP000027222">
    <property type="component" value="Unassembled WGS sequence"/>
</dbReference>
<evidence type="ECO:0000259" key="1">
    <source>
        <dbReference type="PROSITE" id="PS50011"/>
    </source>
</evidence>
<dbReference type="Gene3D" id="1.10.510.10">
    <property type="entry name" value="Transferase(Phosphotransferase) domain 1"/>
    <property type="match status" value="1"/>
</dbReference>
<dbReference type="PROSITE" id="PS50011">
    <property type="entry name" value="PROTEIN_KINASE_DOM"/>
    <property type="match status" value="1"/>
</dbReference>
<dbReference type="InterPro" id="IPR000719">
    <property type="entry name" value="Prot_kinase_dom"/>
</dbReference>
<evidence type="ECO:0000313" key="3">
    <source>
        <dbReference type="Proteomes" id="UP000027222"/>
    </source>
</evidence>